<comment type="caution">
    <text evidence="6">The sequence shown here is derived from an EMBL/GenBank/DDBJ whole genome shotgun (WGS) entry which is preliminary data.</text>
</comment>
<keyword evidence="4" id="KW-0862">Zinc</keyword>
<feature type="domain" description="A20-type" evidence="5">
    <location>
        <begin position="28"/>
        <end position="62"/>
    </location>
</feature>
<accession>A0AAD4S9L5</accession>
<evidence type="ECO:0000256" key="3">
    <source>
        <dbReference type="ARBA" id="ARBA00022771"/>
    </source>
</evidence>
<evidence type="ECO:0000313" key="6">
    <source>
        <dbReference type="EMBL" id="KAI3875039.1"/>
    </source>
</evidence>
<dbReference type="SUPFAM" id="SSF57716">
    <property type="entry name" value="Glucocorticoid receptor-like (DNA-binding domain)"/>
    <property type="match status" value="1"/>
</dbReference>
<dbReference type="SMART" id="SM00259">
    <property type="entry name" value="ZnF_A20"/>
    <property type="match status" value="1"/>
</dbReference>
<evidence type="ECO:0000256" key="4">
    <source>
        <dbReference type="ARBA" id="ARBA00022833"/>
    </source>
</evidence>
<organism evidence="6 7">
    <name type="scientific">Papaver atlanticum</name>
    <dbReference type="NCBI Taxonomy" id="357466"/>
    <lineage>
        <taxon>Eukaryota</taxon>
        <taxon>Viridiplantae</taxon>
        <taxon>Streptophyta</taxon>
        <taxon>Embryophyta</taxon>
        <taxon>Tracheophyta</taxon>
        <taxon>Spermatophyta</taxon>
        <taxon>Magnoliopsida</taxon>
        <taxon>Ranunculales</taxon>
        <taxon>Papaveraceae</taxon>
        <taxon>Papaveroideae</taxon>
        <taxon>Papaver</taxon>
    </lineage>
</organism>
<keyword evidence="7" id="KW-1185">Reference proteome</keyword>
<dbReference type="Proteomes" id="UP001202328">
    <property type="component" value="Unassembled WGS sequence"/>
</dbReference>
<dbReference type="Pfam" id="PF01754">
    <property type="entry name" value="zf-A20"/>
    <property type="match status" value="1"/>
</dbReference>
<dbReference type="GO" id="GO:0008270">
    <property type="term" value="F:zinc ion binding"/>
    <property type="evidence" value="ECO:0007669"/>
    <property type="project" value="UniProtKB-KW"/>
</dbReference>
<dbReference type="EMBL" id="JAJJMB010012638">
    <property type="protein sequence ID" value="KAI3875039.1"/>
    <property type="molecule type" value="Genomic_DNA"/>
</dbReference>
<comment type="function">
    <text evidence="1">May be involved in environmental stress response.</text>
</comment>
<evidence type="ECO:0000313" key="7">
    <source>
        <dbReference type="Proteomes" id="UP001202328"/>
    </source>
</evidence>
<evidence type="ECO:0000256" key="2">
    <source>
        <dbReference type="ARBA" id="ARBA00022723"/>
    </source>
</evidence>
<reference evidence="6" key="1">
    <citation type="submission" date="2022-04" db="EMBL/GenBank/DDBJ databases">
        <title>A functionally conserved STORR gene fusion in Papaver species that diverged 16.8 million years ago.</title>
        <authorList>
            <person name="Catania T."/>
        </authorList>
    </citation>
    <scope>NUCLEOTIDE SEQUENCE</scope>
    <source>
        <strain evidence="6">S-188037</strain>
    </source>
</reference>
<dbReference type="InterPro" id="IPR002653">
    <property type="entry name" value="Znf_A20"/>
</dbReference>
<evidence type="ECO:0000259" key="5">
    <source>
        <dbReference type="PROSITE" id="PS51036"/>
    </source>
</evidence>
<gene>
    <name evidence="6" type="ORF">MKW98_019612</name>
</gene>
<sequence length="114" mass="12811">MYTPLVPENSICESKICWPCKINISKVSETVTLCITNCGFLGNPATKNMCQSCYKISTGIKTSPAAALTFIRLSERSDYHQRRELIAQAKKDGIEGDQAKNDMTTMGLCRWVWR</sequence>
<dbReference type="Gene3D" id="1.20.5.4770">
    <property type="match status" value="1"/>
</dbReference>
<name>A0AAD4S9L5_9MAGN</name>
<dbReference type="AlphaFoldDB" id="A0AAD4S9L5"/>
<protein>
    <recommendedName>
        <fullName evidence="5">A20-type domain-containing protein</fullName>
    </recommendedName>
</protein>
<dbReference type="PROSITE" id="PS51036">
    <property type="entry name" value="ZF_A20"/>
    <property type="match status" value="1"/>
</dbReference>
<keyword evidence="3" id="KW-0863">Zinc-finger</keyword>
<proteinExistence type="predicted"/>
<keyword evidence="2" id="KW-0479">Metal-binding</keyword>
<evidence type="ECO:0000256" key="1">
    <source>
        <dbReference type="ARBA" id="ARBA00003732"/>
    </source>
</evidence>
<dbReference type="GO" id="GO:0003677">
    <property type="term" value="F:DNA binding"/>
    <property type="evidence" value="ECO:0007669"/>
    <property type="project" value="InterPro"/>
</dbReference>